<sequence length="106" mass="11751">MKRWRGLKSLVQDVVEHGTTAVEGVHRRTAAVPFALLRKIRPLDAPVRRIQALHDLTLSVSYGMVRLVNRVVGKTVDVALDVVEQRSGEARIRDVPPPAPLPSSTR</sequence>
<evidence type="ECO:0000313" key="2">
    <source>
        <dbReference type="Proteomes" id="UP000518300"/>
    </source>
</evidence>
<dbReference type="RefSeq" id="WP_169345697.1">
    <property type="nucleotide sequence ID" value="NZ_JABBJJ010000067.1"/>
</dbReference>
<comment type="caution">
    <text evidence="1">The sequence shown here is derived from an EMBL/GenBank/DDBJ whole genome shotgun (WGS) entry which is preliminary data.</text>
</comment>
<dbReference type="EMBL" id="JABBJJ010000067">
    <property type="protein sequence ID" value="NMO16408.1"/>
    <property type="molecule type" value="Genomic_DNA"/>
</dbReference>
<proteinExistence type="predicted"/>
<evidence type="ECO:0000313" key="1">
    <source>
        <dbReference type="EMBL" id="NMO16408.1"/>
    </source>
</evidence>
<dbReference type="Proteomes" id="UP000518300">
    <property type="component" value="Unassembled WGS sequence"/>
</dbReference>
<gene>
    <name evidence="1" type="ORF">HG543_16320</name>
</gene>
<protein>
    <submittedName>
        <fullName evidence="1">Uncharacterized protein</fullName>
    </submittedName>
</protein>
<accession>A0A848LHS9</accession>
<organism evidence="1 2">
    <name type="scientific">Pyxidicoccus fallax</name>
    <dbReference type="NCBI Taxonomy" id="394095"/>
    <lineage>
        <taxon>Bacteria</taxon>
        <taxon>Pseudomonadati</taxon>
        <taxon>Myxococcota</taxon>
        <taxon>Myxococcia</taxon>
        <taxon>Myxococcales</taxon>
        <taxon>Cystobacterineae</taxon>
        <taxon>Myxococcaceae</taxon>
        <taxon>Pyxidicoccus</taxon>
    </lineage>
</organism>
<reference evidence="1 2" key="1">
    <citation type="submission" date="2020-04" db="EMBL/GenBank/DDBJ databases">
        <title>Draft genome of Pyxidicoccus fallax type strain.</title>
        <authorList>
            <person name="Whitworth D.E."/>
        </authorList>
    </citation>
    <scope>NUCLEOTIDE SEQUENCE [LARGE SCALE GENOMIC DNA]</scope>
    <source>
        <strain evidence="1 2">DSM 14698</strain>
    </source>
</reference>
<name>A0A848LHS9_9BACT</name>
<keyword evidence="2" id="KW-1185">Reference proteome</keyword>
<dbReference type="AlphaFoldDB" id="A0A848LHS9"/>